<proteinExistence type="predicted"/>
<comment type="caution">
    <text evidence="1">The sequence shown here is derived from an EMBL/GenBank/DDBJ whole genome shotgun (WGS) entry which is preliminary data.</text>
</comment>
<dbReference type="AlphaFoldDB" id="A0A2T0AR38"/>
<dbReference type="OrthoDB" id="9013441at2"/>
<accession>A0A2T0AR38</accession>
<sequence length="222" mass="25178">MQTEPWRGLFRTALAILADRNITTDAWTFGGGTALALFLRHRESRDVDIFLSDAQLLNLLTPRLNEDVAEGVSDYTEGSSFLKLKYTEGEIDFILAPFLTRNPWILMEVDGVTVRVETPEEIIIKKLFYRSETLRARDIVDTAAVFAARKEYLLAAATVLGSRLEALQRRWERLQPAFLAEARLLQVKEGLVEKTPALFTAFLYELQSRIGKLQSGRKANDL</sequence>
<name>A0A2T0AR38_9FIRM</name>
<dbReference type="InterPro" id="IPR043519">
    <property type="entry name" value="NT_sf"/>
</dbReference>
<dbReference type="SUPFAM" id="SSF81301">
    <property type="entry name" value="Nucleotidyltransferase"/>
    <property type="match status" value="1"/>
</dbReference>
<protein>
    <recommendedName>
        <fullName evidence="3">Nucleotidyl transferase AbiEii toxin, Type IV TA system</fullName>
    </recommendedName>
</protein>
<dbReference type="RefSeq" id="WP_106005571.1">
    <property type="nucleotide sequence ID" value="NZ_CP136419.1"/>
</dbReference>
<evidence type="ECO:0000313" key="2">
    <source>
        <dbReference type="Proteomes" id="UP000238415"/>
    </source>
</evidence>
<keyword evidence="2" id="KW-1185">Reference proteome</keyword>
<evidence type="ECO:0000313" key="1">
    <source>
        <dbReference type="EMBL" id="PRR71779.1"/>
    </source>
</evidence>
<dbReference type="Pfam" id="PF08843">
    <property type="entry name" value="AbiEii"/>
    <property type="match status" value="1"/>
</dbReference>
<dbReference type="Gene3D" id="3.30.460.40">
    <property type="match status" value="1"/>
</dbReference>
<dbReference type="Proteomes" id="UP000238415">
    <property type="component" value="Unassembled WGS sequence"/>
</dbReference>
<dbReference type="InterPro" id="IPR014942">
    <property type="entry name" value="AbiEii"/>
</dbReference>
<evidence type="ECO:0008006" key="3">
    <source>
        <dbReference type="Google" id="ProtNLM"/>
    </source>
</evidence>
<gene>
    <name evidence="1" type="ORF">MOHU_16080</name>
</gene>
<dbReference type="EMBL" id="PVXM01000032">
    <property type="protein sequence ID" value="PRR71779.1"/>
    <property type="molecule type" value="Genomic_DNA"/>
</dbReference>
<organism evidence="1 2">
    <name type="scientific">Neomoorella humiferrea</name>
    <dbReference type="NCBI Taxonomy" id="676965"/>
    <lineage>
        <taxon>Bacteria</taxon>
        <taxon>Bacillati</taxon>
        <taxon>Bacillota</taxon>
        <taxon>Clostridia</taxon>
        <taxon>Neomoorellales</taxon>
        <taxon>Neomoorellaceae</taxon>
        <taxon>Neomoorella</taxon>
    </lineage>
</organism>
<reference evidence="1 2" key="1">
    <citation type="submission" date="2018-03" db="EMBL/GenBank/DDBJ databases">
        <title>Genome sequence of Moorella humiferrea DSM 23265.</title>
        <authorList>
            <person name="Poehlein A."/>
            <person name="Daniel R."/>
        </authorList>
    </citation>
    <scope>NUCLEOTIDE SEQUENCE [LARGE SCALE GENOMIC DNA]</scope>
    <source>
        <strain evidence="1 2">DSM 23265</strain>
    </source>
</reference>